<evidence type="ECO:0000313" key="9">
    <source>
        <dbReference type="Proteomes" id="UP000502118"/>
    </source>
</evidence>
<dbReference type="NCBIfam" id="NF001030">
    <property type="entry name" value="PRK00110.1"/>
    <property type="match status" value="1"/>
</dbReference>
<dbReference type="AlphaFoldDB" id="A0A6M4JAZ8"/>
<evidence type="ECO:0000256" key="2">
    <source>
        <dbReference type="ARBA" id="ARBA00023015"/>
    </source>
</evidence>
<accession>A0A6M4JAZ8</accession>
<keyword evidence="3 5" id="KW-0238">DNA-binding</keyword>
<keyword evidence="5" id="KW-0963">Cytoplasm</keyword>
<dbReference type="Proteomes" id="UP000502118">
    <property type="component" value="Chromosome"/>
</dbReference>
<keyword evidence="4 5" id="KW-0804">Transcription</keyword>
<dbReference type="FunFam" id="1.10.10.200:FF:000002">
    <property type="entry name" value="Probable transcriptional regulatory protein CLM62_37755"/>
    <property type="match status" value="1"/>
</dbReference>
<evidence type="ECO:0000256" key="3">
    <source>
        <dbReference type="ARBA" id="ARBA00023125"/>
    </source>
</evidence>
<evidence type="ECO:0000256" key="4">
    <source>
        <dbReference type="ARBA" id="ARBA00023163"/>
    </source>
</evidence>
<dbReference type="InterPro" id="IPR049083">
    <property type="entry name" value="TACO1_YebC_N"/>
</dbReference>
<dbReference type="InterPro" id="IPR017856">
    <property type="entry name" value="Integrase-like_N"/>
</dbReference>
<sequence>MSGHSKWATTKHHKAAMDSARSKIFQKFSKEIMVAASLGGPDPDANPSLRMAISKAKARSMPKVNIEKAIQKGSGTSKEGSNFKSYLYTATAFGGTNFIVTCLTDNFNRLSSNIQYYFSKVNGQMGKGTIPYTFDERGVLAIKKAEIKENWDDILMLAMDSGAIDFKESDEEYILYSEPSSFTELKKAIETNFNFENFSIAEISYIPNTEITIPNDKIEKFENFLTTLEDDDDIQEVYHNAIFDEE</sequence>
<dbReference type="InterPro" id="IPR048300">
    <property type="entry name" value="TACO1_YebC-like_2nd/3rd_dom"/>
</dbReference>
<dbReference type="GO" id="GO:0003677">
    <property type="term" value="F:DNA binding"/>
    <property type="evidence" value="ECO:0007669"/>
    <property type="project" value="UniProtKB-UniRule"/>
</dbReference>
<dbReference type="InterPro" id="IPR029072">
    <property type="entry name" value="YebC-like"/>
</dbReference>
<dbReference type="PANTHER" id="PTHR12532:SF0">
    <property type="entry name" value="TRANSLATIONAL ACTIVATOR OF CYTOCHROME C OXIDASE 1"/>
    <property type="match status" value="1"/>
</dbReference>
<evidence type="ECO:0000256" key="1">
    <source>
        <dbReference type="ARBA" id="ARBA00008724"/>
    </source>
</evidence>
<keyword evidence="9" id="KW-1185">Reference proteome</keyword>
<comment type="subcellular location">
    <subcellularLocation>
        <location evidence="5">Cytoplasm</location>
    </subcellularLocation>
</comment>
<dbReference type="GO" id="GO:0005829">
    <property type="term" value="C:cytosol"/>
    <property type="evidence" value="ECO:0007669"/>
    <property type="project" value="TreeGrafter"/>
</dbReference>
<dbReference type="Pfam" id="PF20772">
    <property type="entry name" value="TACO1_YebC_N"/>
    <property type="match status" value="1"/>
</dbReference>
<proteinExistence type="inferred from homology"/>
<evidence type="ECO:0000313" key="8">
    <source>
        <dbReference type="EMBL" id="QJR44153.1"/>
    </source>
</evidence>
<dbReference type="EMBL" id="CP053097">
    <property type="protein sequence ID" value="QJR44153.1"/>
    <property type="molecule type" value="Genomic_DNA"/>
</dbReference>
<dbReference type="Gene3D" id="1.10.10.200">
    <property type="match status" value="1"/>
</dbReference>
<dbReference type="PANTHER" id="PTHR12532">
    <property type="entry name" value="TRANSLATIONAL ACTIVATOR OF CYTOCHROME C OXIDASE 1"/>
    <property type="match status" value="1"/>
</dbReference>
<gene>
    <name evidence="8" type="ORF">HLA92_01755</name>
</gene>
<dbReference type="NCBIfam" id="TIGR01033">
    <property type="entry name" value="YebC/PmpR family DNA-binding transcriptional regulator"/>
    <property type="match status" value="1"/>
</dbReference>
<dbReference type="SUPFAM" id="SSF75625">
    <property type="entry name" value="YebC-like"/>
    <property type="match status" value="1"/>
</dbReference>
<organism evidence="8 9">
    <name type="scientific">Mycoplasma miroungirhinis</name>
    <dbReference type="NCBI Taxonomy" id="754516"/>
    <lineage>
        <taxon>Bacteria</taxon>
        <taxon>Bacillati</taxon>
        <taxon>Mycoplasmatota</taxon>
        <taxon>Mollicutes</taxon>
        <taxon>Mycoplasmataceae</taxon>
        <taxon>Mycoplasma</taxon>
    </lineage>
</organism>
<feature type="domain" description="TACO1/YebC-like N-terminal" evidence="7">
    <location>
        <begin position="5"/>
        <end position="75"/>
    </location>
</feature>
<dbReference type="NCBIfam" id="NF009044">
    <property type="entry name" value="PRK12378.1"/>
    <property type="match status" value="1"/>
</dbReference>
<keyword evidence="2 5" id="KW-0805">Transcription regulation</keyword>
<dbReference type="KEGG" id="mmio:HLA92_01755"/>
<evidence type="ECO:0000259" key="6">
    <source>
        <dbReference type="Pfam" id="PF01709"/>
    </source>
</evidence>
<evidence type="ECO:0000259" key="7">
    <source>
        <dbReference type="Pfam" id="PF20772"/>
    </source>
</evidence>
<feature type="domain" description="TACO1/YebC-like second and third" evidence="6">
    <location>
        <begin position="84"/>
        <end position="241"/>
    </location>
</feature>
<name>A0A6M4JAZ8_9MOLU</name>
<dbReference type="RefSeq" id="WP_171112940.1">
    <property type="nucleotide sequence ID" value="NZ_CP053097.1"/>
</dbReference>
<protein>
    <recommendedName>
        <fullName evidence="5">Probable transcriptional regulatory protein HLA92_01755</fullName>
    </recommendedName>
</protein>
<dbReference type="Gene3D" id="3.30.70.980">
    <property type="match status" value="2"/>
</dbReference>
<dbReference type="InterPro" id="IPR026564">
    <property type="entry name" value="Transcrip_reg_TACO1-like_dom3"/>
</dbReference>
<evidence type="ECO:0000256" key="5">
    <source>
        <dbReference type="HAMAP-Rule" id="MF_00693"/>
    </source>
</evidence>
<dbReference type="Pfam" id="PF01709">
    <property type="entry name" value="Transcrip_reg"/>
    <property type="match status" value="1"/>
</dbReference>
<dbReference type="HAMAP" id="MF_00693">
    <property type="entry name" value="Transcrip_reg_TACO1"/>
    <property type="match status" value="1"/>
</dbReference>
<dbReference type="InterPro" id="IPR002876">
    <property type="entry name" value="Transcrip_reg_TACO1-like"/>
</dbReference>
<reference evidence="8 9" key="1">
    <citation type="submission" date="2020-05" db="EMBL/GenBank/DDBJ databases">
        <title>Novel Mycoplasma species detected in Mirounga angustirostris (northern elephant seal) from the USA.</title>
        <authorList>
            <person name="Volokhov D.V."/>
        </authorList>
    </citation>
    <scope>NUCLEOTIDE SEQUENCE [LARGE SCALE GENOMIC DNA]</scope>
    <source>
        <strain evidence="8 9">Mirounga ES2806-NAS</strain>
    </source>
</reference>
<comment type="similarity">
    <text evidence="1 5">Belongs to the TACO1 family.</text>
</comment>
<dbReference type="GO" id="GO:0006355">
    <property type="term" value="P:regulation of DNA-templated transcription"/>
    <property type="evidence" value="ECO:0007669"/>
    <property type="project" value="UniProtKB-UniRule"/>
</dbReference>